<dbReference type="Ensembl" id="ENSSRHT00000097621.1">
    <property type="protein sequence ID" value="ENSSRHP00000095040.1"/>
    <property type="gene ID" value="ENSSRHG00000046767.1"/>
</dbReference>
<keyword evidence="7" id="KW-0460">Magnesium</keyword>
<dbReference type="AlphaFoldDB" id="A0A673MX78"/>
<name>A0A673MX78_9TELE</name>
<protein>
    <submittedName>
        <fullName evidence="10">Uncharacterized protein</fullName>
    </submittedName>
</protein>
<keyword evidence="8" id="KW-0546">Nucleotide metabolism</keyword>
<keyword evidence="9" id="KW-0732">Signal</keyword>
<dbReference type="InterPro" id="IPR036850">
    <property type="entry name" value="NDK-like_dom_sf"/>
</dbReference>
<dbReference type="GO" id="GO:0005524">
    <property type="term" value="F:ATP binding"/>
    <property type="evidence" value="ECO:0007669"/>
    <property type="project" value="UniProtKB-KW"/>
</dbReference>
<dbReference type="PANTHER" id="PTHR46956:SF1">
    <property type="entry name" value="NUCLEOSIDE DIPHOSPHATE KINASE 6"/>
    <property type="match status" value="1"/>
</dbReference>
<dbReference type="GO" id="GO:0030308">
    <property type="term" value="P:negative regulation of cell growth"/>
    <property type="evidence" value="ECO:0007669"/>
    <property type="project" value="TreeGrafter"/>
</dbReference>
<dbReference type="GO" id="GO:0009117">
    <property type="term" value="P:nucleotide metabolic process"/>
    <property type="evidence" value="ECO:0007669"/>
    <property type="project" value="UniProtKB-KW"/>
</dbReference>
<keyword evidence="3" id="KW-0479">Metal-binding</keyword>
<dbReference type="InterPro" id="IPR037994">
    <property type="entry name" value="NDPk6"/>
</dbReference>
<dbReference type="GO" id="GO:0005739">
    <property type="term" value="C:mitochondrion"/>
    <property type="evidence" value="ECO:0007669"/>
    <property type="project" value="TreeGrafter"/>
</dbReference>
<dbReference type="Proteomes" id="UP000472270">
    <property type="component" value="Unassembled WGS sequence"/>
</dbReference>
<feature type="chain" id="PRO_5025399928" evidence="9">
    <location>
        <begin position="18"/>
        <end position="80"/>
    </location>
</feature>
<organism evidence="10 11">
    <name type="scientific">Sinocyclocheilus rhinocerous</name>
    <dbReference type="NCBI Taxonomy" id="307959"/>
    <lineage>
        <taxon>Eukaryota</taxon>
        <taxon>Metazoa</taxon>
        <taxon>Chordata</taxon>
        <taxon>Craniata</taxon>
        <taxon>Vertebrata</taxon>
        <taxon>Euteleostomi</taxon>
        <taxon>Actinopterygii</taxon>
        <taxon>Neopterygii</taxon>
        <taxon>Teleostei</taxon>
        <taxon>Ostariophysi</taxon>
        <taxon>Cypriniformes</taxon>
        <taxon>Cyprinidae</taxon>
        <taxon>Cyprininae</taxon>
        <taxon>Sinocyclocheilus</taxon>
    </lineage>
</organism>
<proteinExistence type="predicted"/>
<dbReference type="PANTHER" id="PTHR46956">
    <property type="entry name" value="NUCLEOSIDE DIPHOSPHATE KINASE 6"/>
    <property type="match status" value="1"/>
</dbReference>
<evidence type="ECO:0000256" key="4">
    <source>
        <dbReference type="ARBA" id="ARBA00022741"/>
    </source>
</evidence>
<evidence type="ECO:0000256" key="5">
    <source>
        <dbReference type="ARBA" id="ARBA00022777"/>
    </source>
</evidence>
<evidence type="ECO:0000256" key="2">
    <source>
        <dbReference type="ARBA" id="ARBA00022679"/>
    </source>
</evidence>
<dbReference type="GO" id="GO:0045839">
    <property type="term" value="P:negative regulation of mitotic nuclear division"/>
    <property type="evidence" value="ECO:0007669"/>
    <property type="project" value="TreeGrafter"/>
</dbReference>
<keyword evidence="2" id="KW-0808">Transferase</keyword>
<reference evidence="10" key="1">
    <citation type="submission" date="2025-08" db="UniProtKB">
        <authorList>
            <consortium name="Ensembl"/>
        </authorList>
    </citation>
    <scope>IDENTIFICATION</scope>
</reference>
<evidence type="ECO:0000313" key="11">
    <source>
        <dbReference type="Proteomes" id="UP000472270"/>
    </source>
</evidence>
<evidence type="ECO:0000313" key="10">
    <source>
        <dbReference type="Ensembl" id="ENSSRHP00000095040.1"/>
    </source>
</evidence>
<evidence type="ECO:0000256" key="1">
    <source>
        <dbReference type="ARBA" id="ARBA00001946"/>
    </source>
</evidence>
<keyword evidence="11" id="KW-1185">Reference proteome</keyword>
<evidence type="ECO:0000256" key="3">
    <source>
        <dbReference type="ARBA" id="ARBA00022723"/>
    </source>
</evidence>
<comment type="cofactor">
    <cofactor evidence="1">
        <name>Mg(2+)</name>
        <dbReference type="ChEBI" id="CHEBI:18420"/>
    </cofactor>
</comment>
<evidence type="ECO:0000256" key="6">
    <source>
        <dbReference type="ARBA" id="ARBA00022840"/>
    </source>
</evidence>
<keyword evidence="4" id="KW-0547">Nucleotide-binding</keyword>
<keyword evidence="5" id="KW-0418">Kinase</keyword>
<evidence type="ECO:0000256" key="9">
    <source>
        <dbReference type="SAM" id="SignalP"/>
    </source>
</evidence>
<feature type="signal peptide" evidence="9">
    <location>
        <begin position="1"/>
        <end position="17"/>
    </location>
</feature>
<evidence type="ECO:0000256" key="7">
    <source>
        <dbReference type="ARBA" id="ARBA00022842"/>
    </source>
</evidence>
<keyword evidence="6" id="KW-0067">ATP-binding</keyword>
<dbReference type="Gene3D" id="3.30.70.141">
    <property type="entry name" value="Nucleoside diphosphate kinase-like domain"/>
    <property type="match status" value="1"/>
</dbReference>
<dbReference type="SUPFAM" id="SSF54919">
    <property type="entry name" value="Nucleoside diphosphate kinase, NDK"/>
    <property type="match status" value="1"/>
</dbReference>
<dbReference type="GO" id="GO:0046872">
    <property type="term" value="F:metal ion binding"/>
    <property type="evidence" value="ECO:0007669"/>
    <property type="project" value="UniProtKB-KW"/>
</dbReference>
<dbReference type="GO" id="GO:0004550">
    <property type="term" value="F:nucleoside diphosphate kinase activity"/>
    <property type="evidence" value="ECO:0007669"/>
    <property type="project" value="InterPro"/>
</dbReference>
<evidence type="ECO:0000256" key="8">
    <source>
        <dbReference type="ARBA" id="ARBA00023080"/>
    </source>
</evidence>
<reference evidence="10" key="2">
    <citation type="submission" date="2025-09" db="UniProtKB">
        <authorList>
            <consortium name="Ensembl"/>
        </authorList>
    </citation>
    <scope>IDENTIFICATION</scope>
</reference>
<accession>A0A673MX78</accession>
<sequence length="80" mass="9439">MFLSAVWTLILTAPIHCRGSIGNFNIFFLSDSVESAKREISFFFPEFNADEWMSREEPRFRLGLTEYDEERQIHTLQDTC</sequence>